<name>A0A2I2G4N2_9EURO</name>
<dbReference type="GeneID" id="36561051"/>
<organism evidence="1 2">
    <name type="scientific">Aspergillus steynii IBT 23096</name>
    <dbReference type="NCBI Taxonomy" id="1392250"/>
    <lineage>
        <taxon>Eukaryota</taxon>
        <taxon>Fungi</taxon>
        <taxon>Dikarya</taxon>
        <taxon>Ascomycota</taxon>
        <taxon>Pezizomycotina</taxon>
        <taxon>Eurotiomycetes</taxon>
        <taxon>Eurotiomycetidae</taxon>
        <taxon>Eurotiales</taxon>
        <taxon>Aspergillaceae</taxon>
        <taxon>Aspergillus</taxon>
        <taxon>Aspergillus subgen. Circumdati</taxon>
    </lineage>
</organism>
<gene>
    <name evidence="1" type="ORF">P170DRAFT_476502</name>
</gene>
<protein>
    <submittedName>
        <fullName evidence="1">Uncharacterized protein</fullName>
    </submittedName>
</protein>
<sequence length="80" mass="9244">MEYYNPSKSYILSSSTSESQDTALIDLTTGRGVRRTRAALPMRMNNVLNIKRIICFRVFVYTLHALPQFQLSIFPGSYRH</sequence>
<accession>A0A2I2G4N2</accession>
<proteinExistence type="predicted"/>
<dbReference type="AlphaFoldDB" id="A0A2I2G4N2"/>
<keyword evidence="2" id="KW-1185">Reference proteome</keyword>
<comment type="caution">
    <text evidence="1">The sequence shown here is derived from an EMBL/GenBank/DDBJ whole genome shotgun (WGS) entry which is preliminary data.</text>
</comment>
<reference evidence="1 2" key="1">
    <citation type="submission" date="2016-12" db="EMBL/GenBank/DDBJ databases">
        <title>The genomes of Aspergillus section Nigri reveals drivers in fungal speciation.</title>
        <authorList>
            <consortium name="DOE Joint Genome Institute"/>
            <person name="Vesth T.C."/>
            <person name="Nybo J."/>
            <person name="Theobald S."/>
            <person name="Brandl J."/>
            <person name="Frisvad J.C."/>
            <person name="Nielsen K.F."/>
            <person name="Lyhne E.K."/>
            <person name="Kogle M.E."/>
            <person name="Kuo A."/>
            <person name="Riley R."/>
            <person name="Clum A."/>
            <person name="Nolan M."/>
            <person name="Lipzen A."/>
            <person name="Salamov A."/>
            <person name="Henrissat B."/>
            <person name="Wiebenga A."/>
            <person name="De Vries R.P."/>
            <person name="Grigoriev I.V."/>
            <person name="Mortensen U.H."/>
            <person name="Andersen M.R."/>
            <person name="Baker S.E."/>
        </authorList>
    </citation>
    <scope>NUCLEOTIDE SEQUENCE [LARGE SCALE GENOMIC DNA]</scope>
    <source>
        <strain evidence="1 2">IBT 23096</strain>
    </source>
</reference>
<evidence type="ECO:0000313" key="2">
    <source>
        <dbReference type="Proteomes" id="UP000234275"/>
    </source>
</evidence>
<evidence type="ECO:0000313" key="1">
    <source>
        <dbReference type="EMBL" id="PLB47829.1"/>
    </source>
</evidence>
<dbReference type="Proteomes" id="UP000234275">
    <property type="component" value="Unassembled WGS sequence"/>
</dbReference>
<dbReference type="RefSeq" id="XP_024703131.1">
    <property type="nucleotide sequence ID" value="XM_024853353.1"/>
</dbReference>
<dbReference type="EMBL" id="MSFO01000005">
    <property type="protein sequence ID" value="PLB47829.1"/>
    <property type="molecule type" value="Genomic_DNA"/>
</dbReference>
<dbReference type="VEuPathDB" id="FungiDB:P170DRAFT_476502"/>